<reference evidence="3 4" key="1">
    <citation type="submission" date="2016-06" db="EMBL/GenBank/DDBJ databases">
        <authorList>
            <person name="Kjaerup R.B."/>
            <person name="Dalgaard T.S."/>
            <person name="Juul-Madsen H.R."/>
        </authorList>
    </citation>
    <scope>NUCLEOTIDE SEQUENCE [LARGE SCALE GENOMIC DNA]</scope>
    <source>
        <strain evidence="3 4">CECT 8886</strain>
    </source>
</reference>
<proteinExistence type="inferred from homology"/>
<dbReference type="InterPro" id="IPR037021">
    <property type="entry name" value="RnfH_sf"/>
</dbReference>
<dbReference type="InterPro" id="IPR005346">
    <property type="entry name" value="RnfH"/>
</dbReference>
<comment type="similarity">
    <text evidence="1 2">Belongs to the UPF0125 (RnfH) family.</text>
</comment>
<dbReference type="Proteomes" id="UP000092544">
    <property type="component" value="Unassembled WGS sequence"/>
</dbReference>
<dbReference type="Pfam" id="PF03658">
    <property type="entry name" value="Ub-RnfH"/>
    <property type="match status" value="1"/>
</dbReference>
<dbReference type="PANTHER" id="PTHR37483:SF1">
    <property type="entry name" value="UPF0125 PROTEIN RATB"/>
    <property type="match status" value="1"/>
</dbReference>
<dbReference type="PANTHER" id="PTHR37483">
    <property type="entry name" value="UPF0125 PROTEIN RATB"/>
    <property type="match status" value="1"/>
</dbReference>
<dbReference type="SUPFAM" id="SSF54285">
    <property type="entry name" value="MoaD/ThiS"/>
    <property type="match status" value="1"/>
</dbReference>
<dbReference type="HAMAP" id="MF_00460">
    <property type="entry name" value="UPF0125_RnfH"/>
    <property type="match status" value="1"/>
</dbReference>
<keyword evidence="4" id="KW-1185">Reference proteome</keyword>
<protein>
    <recommendedName>
        <fullName evidence="2">UPF0125 protein MSP8886_04305</fullName>
    </recommendedName>
</protein>
<dbReference type="InterPro" id="IPR016155">
    <property type="entry name" value="Mopterin_synth/thiamin_S_b"/>
</dbReference>
<dbReference type="STRING" id="1792290.MSP8886_04305"/>
<evidence type="ECO:0000313" key="4">
    <source>
        <dbReference type="Proteomes" id="UP000092544"/>
    </source>
</evidence>
<evidence type="ECO:0000256" key="1">
    <source>
        <dbReference type="ARBA" id="ARBA00010645"/>
    </source>
</evidence>
<dbReference type="AlphaFoldDB" id="A0A1A8TSW7"/>
<dbReference type="NCBIfam" id="NF002490">
    <property type="entry name" value="PRK01777.1"/>
    <property type="match status" value="1"/>
</dbReference>
<dbReference type="EMBL" id="FLOB01000022">
    <property type="protein sequence ID" value="SBS37883.1"/>
    <property type="molecule type" value="Genomic_DNA"/>
</dbReference>
<gene>
    <name evidence="3" type="primary">pasI</name>
    <name evidence="3" type="ORF">MSP8886_04305</name>
</gene>
<dbReference type="Gene3D" id="3.10.20.280">
    <property type="entry name" value="RnfH-like"/>
    <property type="match status" value="1"/>
</dbReference>
<evidence type="ECO:0000313" key="3">
    <source>
        <dbReference type="EMBL" id="SBS37883.1"/>
    </source>
</evidence>
<evidence type="ECO:0000256" key="2">
    <source>
        <dbReference type="HAMAP-Rule" id="MF_00460"/>
    </source>
</evidence>
<name>A0A1A8TSW7_9GAMM</name>
<sequence>MNKIHVEVAYALPEKQKIIALDVEEGCSVREAVRRSNITNFFPDLDIENAKLGIFGKAVRNADDQALKEGERVEIYRELKVDPKQARANRAAKKS</sequence>
<accession>A0A1A8TSW7</accession>
<organism evidence="3 4">
    <name type="scientific">Marinomonas spartinae</name>
    <dbReference type="NCBI Taxonomy" id="1792290"/>
    <lineage>
        <taxon>Bacteria</taxon>
        <taxon>Pseudomonadati</taxon>
        <taxon>Pseudomonadota</taxon>
        <taxon>Gammaproteobacteria</taxon>
        <taxon>Oceanospirillales</taxon>
        <taxon>Oceanospirillaceae</taxon>
        <taxon>Marinomonas</taxon>
    </lineage>
</organism>